<dbReference type="PANTHER" id="PTHR43580:SF2">
    <property type="entry name" value="CYTOKINE-LIKE NUCLEAR FACTOR N-PAC"/>
    <property type="match status" value="1"/>
</dbReference>
<dbReference type="PANTHER" id="PTHR43580">
    <property type="entry name" value="OXIDOREDUCTASE GLYR1-RELATED"/>
    <property type="match status" value="1"/>
</dbReference>
<accession>A0ABW3UT34</accession>
<protein>
    <submittedName>
        <fullName evidence="3">Prephenate dehydrogenase/arogenate dehydrogenase family protein</fullName>
    </submittedName>
</protein>
<dbReference type="RefSeq" id="WP_079908861.1">
    <property type="nucleotide sequence ID" value="NZ_BAABJG010000024.1"/>
</dbReference>
<dbReference type="Gene3D" id="3.40.50.720">
    <property type="entry name" value="NAD(P)-binding Rossmann-like Domain"/>
    <property type="match status" value="1"/>
</dbReference>
<dbReference type="InterPro" id="IPR006115">
    <property type="entry name" value="6PGDH_NADP-bd"/>
</dbReference>
<dbReference type="InterPro" id="IPR051265">
    <property type="entry name" value="HIBADH-related_NP60_sf"/>
</dbReference>
<sequence length="291" mass="31783">MQLGFIGFGEAAFEMSSGLKEQGFGKIIAYDPLWNHPVFGSLVKERAFKAEVELKTESEGVLDQADILIVAVPADKAYEVSDTLKPHLKKGCIYVDVSASNPDVKNKISGNVKEKEVCFVDAAMMGPLPVYRHKVPILASGDGTDALIRHMSSYGMEISKVSENPGDASAVKLIRSIYMKGTAALLIEMLEAAHRFQVEDLVVGSIGETMDGKSFEQSMNRLVTGTSIHAVRRAAELEGSIQMLKAAGLDSLMSQAARDKLRLLSDFNLKEKFEGKTPAKWLDVITAMQRQ</sequence>
<dbReference type="InterPro" id="IPR013328">
    <property type="entry name" value="6PGD_dom2"/>
</dbReference>
<evidence type="ECO:0000259" key="1">
    <source>
        <dbReference type="Pfam" id="PF03446"/>
    </source>
</evidence>
<dbReference type="InterPro" id="IPR036291">
    <property type="entry name" value="NAD(P)-bd_dom_sf"/>
</dbReference>
<keyword evidence="4" id="KW-1185">Reference proteome</keyword>
<gene>
    <name evidence="3" type="ORF">ACFQ4B_25505</name>
</gene>
<dbReference type="Gene3D" id="1.10.1040.10">
    <property type="entry name" value="N-(1-d-carboxylethyl)-l-norvaline Dehydrogenase, domain 2"/>
    <property type="match status" value="1"/>
</dbReference>
<dbReference type="Proteomes" id="UP001597180">
    <property type="component" value="Unassembled WGS sequence"/>
</dbReference>
<proteinExistence type="predicted"/>
<dbReference type="Pfam" id="PF03446">
    <property type="entry name" value="NAD_binding_2"/>
    <property type="match status" value="1"/>
</dbReference>
<dbReference type="EMBL" id="JBHTLU010000035">
    <property type="protein sequence ID" value="MFD1223484.1"/>
    <property type="molecule type" value="Genomic_DNA"/>
</dbReference>
<evidence type="ECO:0000259" key="2">
    <source>
        <dbReference type="Pfam" id="PF09130"/>
    </source>
</evidence>
<dbReference type="InterPro" id="IPR008927">
    <property type="entry name" value="6-PGluconate_DH-like_C_sf"/>
</dbReference>
<dbReference type="Pfam" id="PF09130">
    <property type="entry name" value="DUF1932"/>
    <property type="match status" value="1"/>
</dbReference>
<comment type="caution">
    <text evidence="3">The sequence shown here is derived from an EMBL/GenBank/DDBJ whole genome shotgun (WGS) entry which is preliminary data.</text>
</comment>
<evidence type="ECO:0000313" key="4">
    <source>
        <dbReference type="Proteomes" id="UP001597180"/>
    </source>
</evidence>
<evidence type="ECO:0000313" key="3">
    <source>
        <dbReference type="EMBL" id="MFD1223484.1"/>
    </source>
</evidence>
<dbReference type="SUPFAM" id="SSF48179">
    <property type="entry name" value="6-phosphogluconate dehydrogenase C-terminal domain-like"/>
    <property type="match status" value="1"/>
</dbReference>
<name>A0ABW3UT34_9BACL</name>
<dbReference type="InterPro" id="IPR015814">
    <property type="entry name" value="Pgluconate_DH_NAD-bd_C"/>
</dbReference>
<dbReference type="SUPFAM" id="SSF51735">
    <property type="entry name" value="NAD(P)-binding Rossmann-fold domains"/>
    <property type="match status" value="1"/>
</dbReference>
<feature type="domain" description="Phosphogluconate dehydrogenase NAD-binding putative C-terminal" evidence="2">
    <location>
        <begin position="193"/>
        <end position="263"/>
    </location>
</feature>
<feature type="domain" description="6-phosphogluconate dehydrogenase NADP-binding" evidence="1">
    <location>
        <begin position="3"/>
        <end position="126"/>
    </location>
</feature>
<organism evidence="3 4">
    <name type="scientific">Paenibacillus vulneris</name>
    <dbReference type="NCBI Taxonomy" id="1133364"/>
    <lineage>
        <taxon>Bacteria</taxon>
        <taxon>Bacillati</taxon>
        <taxon>Bacillota</taxon>
        <taxon>Bacilli</taxon>
        <taxon>Bacillales</taxon>
        <taxon>Paenibacillaceae</taxon>
        <taxon>Paenibacillus</taxon>
    </lineage>
</organism>
<reference evidence="4" key="1">
    <citation type="journal article" date="2019" name="Int. J. Syst. Evol. Microbiol.">
        <title>The Global Catalogue of Microorganisms (GCM) 10K type strain sequencing project: providing services to taxonomists for standard genome sequencing and annotation.</title>
        <authorList>
            <consortium name="The Broad Institute Genomics Platform"/>
            <consortium name="The Broad Institute Genome Sequencing Center for Infectious Disease"/>
            <person name="Wu L."/>
            <person name="Ma J."/>
        </authorList>
    </citation>
    <scope>NUCLEOTIDE SEQUENCE [LARGE SCALE GENOMIC DNA]</scope>
    <source>
        <strain evidence="4">CCUG 53270</strain>
    </source>
</reference>